<dbReference type="PANTHER" id="PTHR33376:SF7">
    <property type="entry name" value="C4-DICARBOXYLATE-BINDING PROTEIN DCTB"/>
    <property type="match status" value="1"/>
</dbReference>
<keyword evidence="3" id="KW-0732">Signal</keyword>
<sequence length="349" mass="39957">MKKFIIGTIVSVLLLTLAVGIQQGLLFAKPLPYDDEQLGLDTQITIHLSHVVAENTPKGQAASKFAELVEEKTNGKLKVHVYPNSSLFNDKNEFQALQNGEVEMIIPTFSKMTSYILNWQVLDLPYLFNTDDEVHEVLTGSIGDQLLSELKPFHIKGLGFWHNGFKHLTSVDQPIHTFEDLKGLRIRTMPSETLEKQFEAVGATPIPTSFSEVFTDLESNTIDAQENTASNIYSKGFYKVQKHMTLSKHGILGYAVLINDKFWKSLPTEIQKQIMEAMKETTDWQFEQAVEMNEEDLQKLKQQDNFEIYTMSNKERQRFKEKLAPVYDFYRNNVQENDVLSEIEKIVSP</sequence>
<keyword evidence="2" id="KW-0813">Transport</keyword>
<dbReference type="InterPro" id="IPR038404">
    <property type="entry name" value="TRAP_DctP_sf"/>
</dbReference>
<proteinExistence type="inferred from homology"/>
<accession>A0A0K9F9P7</accession>
<protein>
    <submittedName>
        <fullName evidence="4">C4-dicarboxylate ABC transporter</fullName>
    </submittedName>
</protein>
<dbReference type="PATRIC" id="fig|582475.4.peg.86"/>
<dbReference type="AlphaFoldDB" id="A0A0K9F9P7"/>
<dbReference type="Pfam" id="PF03480">
    <property type="entry name" value="DctP"/>
    <property type="match status" value="1"/>
</dbReference>
<dbReference type="Proteomes" id="UP000037326">
    <property type="component" value="Unassembled WGS sequence"/>
</dbReference>
<dbReference type="InterPro" id="IPR018389">
    <property type="entry name" value="DctP_fam"/>
</dbReference>
<dbReference type="NCBIfam" id="TIGR00787">
    <property type="entry name" value="dctP"/>
    <property type="match status" value="1"/>
</dbReference>
<dbReference type="PIRSF" id="PIRSF006470">
    <property type="entry name" value="DctB"/>
    <property type="match status" value="1"/>
</dbReference>
<dbReference type="PANTHER" id="PTHR33376">
    <property type="match status" value="1"/>
</dbReference>
<dbReference type="GO" id="GO:0055085">
    <property type="term" value="P:transmembrane transport"/>
    <property type="evidence" value="ECO:0007669"/>
    <property type="project" value="InterPro"/>
</dbReference>
<dbReference type="CDD" id="cd13674">
    <property type="entry name" value="PBP2_TRAP_SBP_like_1"/>
    <property type="match status" value="1"/>
</dbReference>
<gene>
    <name evidence="4" type="ORF">ACZ11_03475</name>
</gene>
<evidence type="ECO:0000313" key="5">
    <source>
        <dbReference type="Proteomes" id="UP000037326"/>
    </source>
</evidence>
<evidence type="ECO:0000313" key="4">
    <source>
        <dbReference type="EMBL" id="KMY31334.1"/>
    </source>
</evidence>
<dbReference type="GO" id="GO:0030288">
    <property type="term" value="C:outer membrane-bounded periplasmic space"/>
    <property type="evidence" value="ECO:0007669"/>
    <property type="project" value="InterPro"/>
</dbReference>
<evidence type="ECO:0000256" key="3">
    <source>
        <dbReference type="ARBA" id="ARBA00022729"/>
    </source>
</evidence>
<organism evidence="4 5">
    <name type="scientific">Lysinibacillus xylanilyticus</name>
    <dbReference type="NCBI Taxonomy" id="582475"/>
    <lineage>
        <taxon>Bacteria</taxon>
        <taxon>Bacillati</taxon>
        <taxon>Bacillota</taxon>
        <taxon>Bacilli</taxon>
        <taxon>Bacillales</taxon>
        <taxon>Bacillaceae</taxon>
        <taxon>Lysinibacillus</taxon>
    </lineage>
</organism>
<dbReference type="GeneID" id="96597377"/>
<comment type="caution">
    <text evidence="4">The sequence shown here is derived from an EMBL/GenBank/DDBJ whole genome shotgun (WGS) entry which is preliminary data.</text>
</comment>
<reference evidence="5" key="1">
    <citation type="submission" date="2015-07" db="EMBL/GenBank/DDBJ databases">
        <authorList>
            <consortium name="Consortium for Microbial Forensics and Genomics (microFORGE)"/>
            <person name="Knight B.M."/>
            <person name="Roberts D.P."/>
            <person name="Lin D."/>
            <person name="Hari K."/>
            <person name="Fletcher J."/>
            <person name="Melcher U."/>
            <person name="Blagden T."/>
            <person name="Winegar R.A."/>
        </authorList>
    </citation>
    <scope>NUCLEOTIDE SEQUENCE [LARGE SCALE GENOMIC DNA]</scope>
    <source>
        <strain evidence="5">DSM 23493</strain>
    </source>
</reference>
<dbReference type="EMBL" id="LFXJ01000005">
    <property type="protein sequence ID" value="KMY31334.1"/>
    <property type="molecule type" value="Genomic_DNA"/>
</dbReference>
<dbReference type="NCBIfam" id="NF037995">
    <property type="entry name" value="TRAP_S1"/>
    <property type="match status" value="1"/>
</dbReference>
<comment type="similarity">
    <text evidence="1">Belongs to the bacterial solute-binding protein 7 family.</text>
</comment>
<dbReference type="OrthoDB" id="9776801at2"/>
<dbReference type="RefSeq" id="WP_049663824.1">
    <property type="nucleotide sequence ID" value="NZ_LFXJ01000005.1"/>
</dbReference>
<evidence type="ECO:0000256" key="1">
    <source>
        <dbReference type="ARBA" id="ARBA00009023"/>
    </source>
</evidence>
<evidence type="ECO:0000256" key="2">
    <source>
        <dbReference type="ARBA" id="ARBA00022448"/>
    </source>
</evidence>
<dbReference type="Gene3D" id="3.40.190.170">
    <property type="entry name" value="Bacterial extracellular solute-binding protein, family 7"/>
    <property type="match status" value="1"/>
</dbReference>
<dbReference type="InterPro" id="IPR004682">
    <property type="entry name" value="TRAP_DctP"/>
</dbReference>
<dbReference type="SUPFAM" id="SSF53850">
    <property type="entry name" value="Periplasmic binding protein-like II"/>
    <property type="match status" value="1"/>
</dbReference>
<name>A0A0K9F9P7_9BACI</name>